<feature type="domain" description="HeH/LEM" evidence="9">
    <location>
        <begin position="21"/>
        <end position="51"/>
    </location>
</feature>
<organism evidence="10 11">
    <name type="scientific">Coemansia thaxteri</name>
    <dbReference type="NCBI Taxonomy" id="2663907"/>
    <lineage>
        <taxon>Eukaryota</taxon>
        <taxon>Fungi</taxon>
        <taxon>Fungi incertae sedis</taxon>
        <taxon>Zoopagomycota</taxon>
        <taxon>Kickxellomycotina</taxon>
        <taxon>Kickxellomycetes</taxon>
        <taxon>Kickxellales</taxon>
        <taxon>Kickxellaceae</taxon>
        <taxon>Coemansia</taxon>
    </lineage>
</organism>
<gene>
    <name evidence="10" type="primary">SRC1</name>
    <name evidence="10" type="ORF">H4R26_000246</name>
</gene>
<comment type="caution">
    <text evidence="10">The sequence shown here is derived from an EMBL/GenBank/DDBJ whole genome shotgun (WGS) entry which is preliminary data.</text>
</comment>
<protein>
    <submittedName>
        <fullName evidence="10">Inner nuclear membrane protein enriched at telomere/subtelomere region</fullName>
    </submittedName>
</protein>
<evidence type="ECO:0000313" key="11">
    <source>
        <dbReference type="Proteomes" id="UP001150907"/>
    </source>
</evidence>
<keyword evidence="4" id="KW-1133">Transmembrane helix</keyword>
<dbReference type="CDD" id="cd12935">
    <property type="entry name" value="LEM_like"/>
    <property type="match status" value="1"/>
</dbReference>
<sequence length="961" mass="102215">MSSPAPDSHHYLDPGFDPQGLKMSAIRNILTKHGVEYPSNAKKSDLLAVLQRGVLDRASGLRKEARRQKRVKADGRSIEVVASATASTIGARTRARTPSAVVRTKKREKAAAGEPKLSEGKPKPSEGKPGVSEGKPKASSEVPKVPGGGDQRDKLIRPDTALSGKIKKKTRKLRAPDEQRAKAKGKETETAKGKGKEKENPVEAPAAPSGVKRKLSDAGSSSDDERFFTPRQQRTLARAPAASSSSDDDAAATPPRAARKHVTAHARTPANFSDENPFQSSPETARKRRRKASAAAEPPAAPVTPMAALLRKSHASDLSFKVQLPSHRAAELPEPEHEPEHLPEPSPEQLPPPPPRFNPQQPESLSPRFTMTPDALRQLAAAASREPRRATVAPISGLARSHALPAAAAAPASDSDSDGSLQRRRRMATLRRRMAGPHAAQSAHSRQTSAHSAGPSTPPPPPASPRIAMPSRSRRKSNRLVVLGSLLSAAVAAALAWHTHAQFDLGFGNVRADQPFLALPADRAPAALGPPPDNSAPLPARLAYAARLALAKPLAALAPTPLPCPEHAECVPYTPLHAWQAPAPGPRDQWVVAGPAGRVAAVHCDAGHVVAFPPLAPRVVPRVPACVRDASAEVRVRRLADALVAECAAHRGRVQCEGSLMDHARMRLLREPADANDEGGEEADEIEKLGVSVAELRRVAYSRLAPALDGSDVDTLFDAAVAELASGARRGEVAHYVLESYDDEDDAAGDSGTVTETVYFVARRADAPMLCRLRRVALDAVLGNVRVLLGAAAASMLALLGSRRVTARRAERRAADALVTLALRRLKRQARRHYVDPALSPSPAIPSLQLRDLLLLAGGADTPDGLTEAGHGPPAAYYDPRARAAVWDRVRAVVERSANVRCRTTAVRGEPMRVWEWIGPLEDDSDDGGTIASSGAFSPFASPMGSPMGSPMVSPSRFPLE</sequence>
<keyword evidence="5" id="KW-0472">Membrane</keyword>
<name>A0A9W8EHP7_9FUNG</name>
<evidence type="ECO:0000259" key="8">
    <source>
        <dbReference type="Pfam" id="PF09402"/>
    </source>
</evidence>
<dbReference type="InterPro" id="IPR041885">
    <property type="entry name" value="MAN1_winged_helix_dom"/>
</dbReference>
<feature type="compositionally biased region" description="Basic and acidic residues" evidence="7">
    <location>
        <begin position="116"/>
        <end position="126"/>
    </location>
</feature>
<evidence type="ECO:0000256" key="7">
    <source>
        <dbReference type="SAM" id="MobiDB-lite"/>
    </source>
</evidence>
<dbReference type="InterPro" id="IPR025856">
    <property type="entry name" value="HeH/LEM_domain"/>
</dbReference>
<keyword evidence="3" id="KW-0812">Transmembrane</keyword>
<dbReference type="GO" id="GO:0005783">
    <property type="term" value="C:endoplasmic reticulum"/>
    <property type="evidence" value="ECO:0007669"/>
    <property type="project" value="TreeGrafter"/>
</dbReference>
<feature type="compositionally biased region" description="Polar residues" evidence="7">
    <location>
        <begin position="270"/>
        <end position="283"/>
    </location>
</feature>
<dbReference type="AlphaFoldDB" id="A0A9W8EHP7"/>
<keyword evidence="2" id="KW-0597">Phosphoprotein</keyword>
<feature type="compositionally biased region" description="Pro residues" evidence="7">
    <location>
        <begin position="344"/>
        <end position="357"/>
    </location>
</feature>
<feature type="region of interest" description="Disordered" evidence="7">
    <location>
        <begin position="432"/>
        <end position="474"/>
    </location>
</feature>
<dbReference type="InterPro" id="IPR036361">
    <property type="entry name" value="SAP_dom_sf"/>
</dbReference>
<feature type="compositionally biased region" description="Basic and acidic residues" evidence="7">
    <location>
        <begin position="328"/>
        <end position="343"/>
    </location>
</feature>
<dbReference type="Gene3D" id="1.10.10.1180">
    <property type="entry name" value="MAN1, winged-helix domain"/>
    <property type="match status" value="1"/>
</dbReference>
<evidence type="ECO:0000259" key="9">
    <source>
        <dbReference type="Pfam" id="PF12949"/>
    </source>
</evidence>
<feature type="domain" description="Man1/Src1-like C-terminal" evidence="8">
    <location>
        <begin position="601"/>
        <end position="920"/>
    </location>
</feature>
<keyword evidence="6" id="KW-0539">Nucleus</keyword>
<dbReference type="Pfam" id="PF12949">
    <property type="entry name" value="HeH"/>
    <property type="match status" value="1"/>
</dbReference>
<evidence type="ECO:0000256" key="1">
    <source>
        <dbReference type="ARBA" id="ARBA00004540"/>
    </source>
</evidence>
<dbReference type="OrthoDB" id="2503928at2759"/>
<proteinExistence type="predicted"/>
<keyword evidence="11" id="KW-1185">Reference proteome</keyword>
<dbReference type="GO" id="GO:0034399">
    <property type="term" value="C:nuclear periphery"/>
    <property type="evidence" value="ECO:0007669"/>
    <property type="project" value="TreeGrafter"/>
</dbReference>
<comment type="subcellular location">
    <subcellularLocation>
        <location evidence="1">Nucleus inner membrane</location>
    </subcellularLocation>
</comment>
<dbReference type="EMBL" id="JANBQF010000006">
    <property type="protein sequence ID" value="KAJ2008389.1"/>
    <property type="molecule type" value="Genomic_DNA"/>
</dbReference>
<feature type="region of interest" description="Disordered" evidence="7">
    <location>
        <begin position="87"/>
        <end position="391"/>
    </location>
</feature>
<dbReference type="GO" id="GO:0003682">
    <property type="term" value="F:chromatin binding"/>
    <property type="evidence" value="ECO:0007669"/>
    <property type="project" value="InterPro"/>
</dbReference>
<dbReference type="GO" id="GO:0071763">
    <property type="term" value="P:nuclear membrane organization"/>
    <property type="evidence" value="ECO:0007669"/>
    <property type="project" value="TreeGrafter"/>
</dbReference>
<dbReference type="PANTHER" id="PTHR47808:SF2">
    <property type="entry name" value="LEM DOMAIN-CONTAINING PROTEIN 2"/>
    <property type="match status" value="1"/>
</dbReference>
<evidence type="ECO:0000256" key="5">
    <source>
        <dbReference type="ARBA" id="ARBA00023136"/>
    </source>
</evidence>
<dbReference type="Gene3D" id="1.10.720.30">
    <property type="entry name" value="SAP domain"/>
    <property type="match status" value="1"/>
</dbReference>
<feature type="region of interest" description="Disordered" evidence="7">
    <location>
        <begin position="926"/>
        <end position="961"/>
    </location>
</feature>
<evidence type="ECO:0000256" key="6">
    <source>
        <dbReference type="ARBA" id="ARBA00023242"/>
    </source>
</evidence>
<dbReference type="InterPro" id="IPR018996">
    <property type="entry name" value="Man1/Src1-like_C"/>
</dbReference>
<evidence type="ECO:0000256" key="2">
    <source>
        <dbReference type="ARBA" id="ARBA00022553"/>
    </source>
</evidence>
<reference evidence="10" key="1">
    <citation type="submission" date="2022-07" db="EMBL/GenBank/DDBJ databases">
        <title>Phylogenomic reconstructions and comparative analyses of Kickxellomycotina fungi.</title>
        <authorList>
            <person name="Reynolds N.K."/>
            <person name="Stajich J.E."/>
            <person name="Barry K."/>
            <person name="Grigoriev I.V."/>
            <person name="Crous P."/>
            <person name="Smith M.E."/>
        </authorList>
    </citation>
    <scope>NUCLEOTIDE SEQUENCE</scope>
    <source>
        <strain evidence="10">IMI 214461</strain>
    </source>
</reference>
<dbReference type="GO" id="GO:0005637">
    <property type="term" value="C:nuclear inner membrane"/>
    <property type="evidence" value="ECO:0007669"/>
    <property type="project" value="UniProtKB-SubCell"/>
</dbReference>
<dbReference type="PANTHER" id="PTHR47808">
    <property type="entry name" value="INNER NUCLEAR MEMBRANE PROTEIN HEH2-RELATED"/>
    <property type="match status" value="1"/>
</dbReference>
<dbReference type="Pfam" id="PF09402">
    <property type="entry name" value="MSC"/>
    <property type="match status" value="1"/>
</dbReference>
<dbReference type="Proteomes" id="UP001150907">
    <property type="component" value="Unassembled WGS sequence"/>
</dbReference>
<evidence type="ECO:0000313" key="10">
    <source>
        <dbReference type="EMBL" id="KAJ2008389.1"/>
    </source>
</evidence>
<feature type="compositionally biased region" description="Low complexity" evidence="7">
    <location>
        <begin position="293"/>
        <end position="308"/>
    </location>
</feature>
<feature type="compositionally biased region" description="Low complexity" evidence="7">
    <location>
        <begin position="237"/>
        <end position="256"/>
    </location>
</feature>
<evidence type="ECO:0000256" key="3">
    <source>
        <dbReference type="ARBA" id="ARBA00022692"/>
    </source>
</evidence>
<dbReference type="InterPro" id="IPR044780">
    <property type="entry name" value="Heh2/Src1"/>
</dbReference>
<feature type="compositionally biased region" description="Low complexity" evidence="7">
    <location>
        <begin position="932"/>
        <end position="961"/>
    </location>
</feature>
<evidence type="ECO:0000256" key="4">
    <source>
        <dbReference type="ARBA" id="ARBA00022989"/>
    </source>
</evidence>
<feature type="compositionally biased region" description="Basic and acidic residues" evidence="7">
    <location>
        <begin position="174"/>
        <end position="201"/>
    </location>
</feature>
<accession>A0A9W8EHP7</accession>